<comment type="caution">
    <text evidence="1">The sequence shown here is derived from an EMBL/GenBank/DDBJ whole genome shotgun (WGS) entry which is preliminary data.</text>
</comment>
<organism evidence="1 2">
    <name type="scientific">Blattamonas nauphoetae</name>
    <dbReference type="NCBI Taxonomy" id="2049346"/>
    <lineage>
        <taxon>Eukaryota</taxon>
        <taxon>Metamonada</taxon>
        <taxon>Preaxostyla</taxon>
        <taxon>Oxymonadida</taxon>
        <taxon>Blattamonas</taxon>
    </lineage>
</organism>
<gene>
    <name evidence="1" type="ORF">BLNAU_5376</name>
</gene>
<dbReference type="EMBL" id="JARBJD010000028">
    <property type="protein sequence ID" value="KAK2959598.1"/>
    <property type="molecule type" value="Genomic_DNA"/>
</dbReference>
<keyword evidence="2" id="KW-1185">Reference proteome</keyword>
<name>A0ABQ9Y7A8_9EUKA</name>
<sequence>MDNIQESFDITAAETGSFTVFQLGVTYAVTTLSAGSDSRAGKPEELFVPMLPTVFLTYPAASPTSFTIKAEVSKYHYEDIILTFTPATATAEPVEVTIPFSGKKKESNATVQVSPDEMKGAFTIGETYTTSIEDFRVVGNEWTVVDPFTTTYECFFHQHDPTKKDGADDAVSINCINGMISYKLLEGDNTGKSLILTPGDAKPIILNQDTKSINFAFGKGYCHVFFGFDEAKIKNGTVGTAQIILGDTTFLAGELTFDGSKSVATVIAALLTVLALVF</sequence>
<evidence type="ECO:0000313" key="1">
    <source>
        <dbReference type="EMBL" id="KAK2959598.1"/>
    </source>
</evidence>
<reference evidence="1 2" key="1">
    <citation type="journal article" date="2022" name="bioRxiv">
        <title>Genomics of Preaxostyla Flagellates Illuminates Evolutionary Transitions and the Path Towards Mitochondrial Loss.</title>
        <authorList>
            <person name="Novak L.V.F."/>
            <person name="Treitli S.C."/>
            <person name="Pyrih J."/>
            <person name="Halakuc P."/>
            <person name="Pipaliya S.V."/>
            <person name="Vacek V."/>
            <person name="Brzon O."/>
            <person name="Soukal P."/>
            <person name="Eme L."/>
            <person name="Dacks J.B."/>
            <person name="Karnkowska A."/>
            <person name="Elias M."/>
            <person name="Hampl V."/>
        </authorList>
    </citation>
    <scope>NUCLEOTIDE SEQUENCE [LARGE SCALE GENOMIC DNA]</scope>
    <source>
        <strain evidence="1">NAU3</strain>
        <tissue evidence="1">Gut</tissue>
    </source>
</reference>
<proteinExistence type="predicted"/>
<dbReference type="Proteomes" id="UP001281761">
    <property type="component" value="Unassembled WGS sequence"/>
</dbReference>
<accession>A0ABQ9Y7A8</accession>
<protein>
    <submittedName>
        <fullName evidence="1">Uncharacterized protein</fullName>
    </submittedName>
</protein>
<evidence type="ECO:0000313" key="2">
    <source>
        <dbReference type="Proteomes" id="UP001281761"/>
    </source>
</evidence>